<reference evidence="2 3" key="1">
    <citation type="submission" date="2016-12" db="EMBL/GenBank/DDBJ databases">
        <authorList>
            <person name="Song W.-J."/>
            <person name="Kurnit D.M."/>
        </authorList>
    </citation>
    <scope>NUCLEOTIDE SEQUENCE [LARGE SCALE GENOMIC DNA]</scope>
    <source>
        <strain evidence="2 3">175</strain>
    </source>
</reference>
<evidence type="ECO:0000313" key="3">
    <source>
        <dbReference type="Proteomes" id="UP000192923"/>
    </source>
</evidence>
<name>A0A1Y6D2C2_9GAMM</name>
<dbReference type="PANTHER" id="PTHR38692:SF1">
    <property type="entry name" value="PROTEIN SMG"/>
    <property type="match status" value="1"/>
</dbReference>
<dbReference type="Proteomes" id="UP000192923">
    <property type="component" value="Unassembled WGS sequence"/>
</dbReference>
<evidence type="ECO:0000313" key="2">
    <source>
        <dbReference type="EMBL" id="SMF94135.1"/>
    </source>
</evidence>
<proteinExistence type="inferred from homology"/>
<dbReference type="EMBL" id="FXAM01000001">
    <property type="protein sequence ID" value="SMF94135.1"/>
    <property type="molecule type" value="Genomic_DNA"/>
</dbReference>
<dbReference type="PANTHER" id="PTHR38692">
    <property type="entry name" value="PROTEIN SMG"/>
    <property type="match status" value="1"/>
</dbReference>
<organism evidence="2 3">
    <name type="scientific">Methylomagnum ishizawai</name>
    <dbReference type="NCBI Taxonomy" id="1760988"/>
    <lineage>
        <taxon>Bacteria</taxon>
        <taxon>Pseudomonadati</taxon>
        <taxon>Pseudomonadota</taxon>
        <taxon>Gammaproteobacteria</taxon>
        <taxon>Methylococcales</taxon>
        <taxon>Methylococcaceae</taxon>
        <taxon>Methylomagnum</taxon>
    </lineage>
</organism>
<dbReference type="AlphaFoldDB" id="A0A1Y6D2C2"/>
<dbReference type="InterPro" id="IPR007456">
    <property type="entry name" value="Smg"/>
</dbReference>
<gene>
    <name evidence="1" type="primary">smg</name>
    <name evidence="2" type="ORF">SAMN02949497_1442</name>
</gene>
<dbReference type="Pfam" id="PF04361">
    <property type="entry name" value="DUF494"/>
    <property type="match status" value="1"/>
</dbReference>
<comment type="similarity">
    <text evidence="1">Belongs to the Smg family.</text>
</comment>
<keyword evidence="3" id="KW-1185">Reference proteome</keyword>
<evidence type="ECO:0000256" key="1">
    <source>
        <dbReference type="HAMAP-Rule" id="MF_00598"/>
    </source>
</evidence>
<dbReference type="STRING" id="1760988.SAMN02949497_1442"/>
<sequence>MMKENVFDVLIYLFENYMDGEIDPAPDPDVIRTELLEAGFPQPEINKAFDWLESLTERHAIKSVSSPAFRVFCEQEMAKLDAECRGLLLFLEQSGILTPESRELVIDRVMAFNEESISLENLKWVVLMVLFSQPDEEIAFARMETLVYETLPTYLH</sequence>
<dbReference type="HAMAP" id="MF_00598">
    <property type="entry name" value="Smg"/>
    <property type="match status" value="1"/>
</dbReference>
<protein>
    <recommendedName>
        <fullName evidence="1">Protein Smg homolog</fullName>
    </recommendedName>
</protein>
<accession>A0A1Y6D2C2</accession>